<dbReference type="OrthoDB" id="3730at10239"/>
<dbReference type="GO" id="GO:0016887">
    <property type="term" value="F:ATP hydrolysis activity"/>
    <property type="evidence" value="ECO:0007669"/>
    <property type="project" value="InterPro"/>
</dbReference>
<name>X2KMM9_9CAUD</name>
<dbReference type="KEGG" id="vg:19487729"/>
<gene>
    <name evidence="2" type="ORF">EpBp4_0069</name>
</gene>
<dbReference type="Pfam" id="PF00004">
    <property type="entry name" value="AAA"/>
    <property type="match status" value="1"/>
</dbReference>
<dbReference type="GeneID" id="19487729"/>
<proteinExistence type="predicted"/>
<dbReference type="InterPro" id="IPR027417">
    <property type="entry name" value="P-loop_NTPase"/>
</dbReference>
<protein>
    <recommendedName>
        <fullName evidence="1">ATPase AAA-type core domain-containing protein</fullName>
    </recommendedName>
</protein>
<dbReference type="RefSeq" id="YP_009032032.1">
    <property type="nucleotide sequence ID" value="NC_024142.2"/>
</dbReference>
<dbReference type="InterPro" id="IPR003959">
    <property type="entry name" value="ATPase_AAA_core"/>
</dbReference>
<evidence type="ECO:0000313" key="3">
    <source>
        <dbReference type="Proteomes" id="UP000019732"/>
    </source>
</evidence>
<organism evidence="2 3">
    <name type="scientific">Escherichia phage Bp4</name>
    <dbReference type="NCBI Taxonomy" id="1458848"/>
    <lineage>
        <taxon>Viruses</taxon>
        <taxon>Duplodnaviria</taxon>
        <taxon>Heunggongvirae</taxon>
        <taxon>Uroviricota</taxon>
        <taxon>Caudoviricetes</taxon>
        <taxon>Schitoviridae</taxon>
        <taxon>Enquatrovirinae</taxon>
        <taxon>Gamaleyavirus</taxon>
        <taxon>Gamaleyavirus Bp4</taxon>
    </lineage>
</organism>
<accession>X2KMM9</accession>
<evidence type="ECO:0000313" key="2">
    <source>
        <dbReference type="EMBL" id="AHN83418.1"/>
    </source>
</evidence>
<evidence type="ECO:0000259" key="1">
    <source>
        <dbReference type="Pfam" id="PF00004"/>
    </source>
</evidence>
<feature type="domain" description="ATPase AAA-type core" evidence="1">
    <location>
        <begin position="31"/>
        <end position="146"/>
    </location>
</feature>
<reference evidence="2" key="1">
    <citation type="submission" date="2014-12" db="EMBL/GenBank/DDBJ databases">
        <title>Morphological observation on lytic cycle of bacteriophage Bp4.</title>
        <authorList>
            <person name="Ma Y.X."/>
            <person name="Zhang C.A."/>
            <person name="Ren H.Y."/>
        </authorList>
    </citation>
    <scope>NUCLEOTIDE SEQUENCE [LARGE SCALE GENOMIC DNA]</scope>
</reference>
<sequence>MASIDSLTVCNSRQARNFIIRALKAGNVPFLTSSPGMGKSAIIRSIAEEFGMKLIDHRLSTSAPEDLSGLPFRNGDRAEFIPFADLFPIEGDELPEGYNGWLLFLDEFNSAKKEVVAAAYKLILDRMTGQKKLHPNVMIVCAGNKATDRAIVNPLGTAMQSRVVHFEMELNFDIFVEDVMIPQQWMNVWLHSYMLTLVICMTSTQHIRTKRSVALVLGTLLIKTSRTYQKVLFLMKILSTIQVTLLLVRLQSLFSSLRYTIVSLRLKK</sequence>
<dbReference type="GO" id="GO:0005524">
    <property type="term" value="F:ATP binding"/>
    <property type="evidence" value="ECO:0007669"/>
    <property type="project" value="InterPro"/>
</dbReference>
<keyword evidence="3" id="KW-1185">Reference proteome</keyword>
<dbReference type="Proteomes" id="UP000019732">
    <property type="component" value="Segment"/>
</dbReference>
<dbReference type="Gene3D" id="3.40.50.300">
    <property type="entry name" value="P-loop containing nucleotide triphosphate hydrolases"/>
    <property type="match status" value="1"/>
</dbReference>
<dbReference type="SUPFAM" id="SSF52540">
    <property type="entry name" value="P-loop containing nucleoside triphosphate hydrolases"/>
    <property type="match status" value="1"/>
</dbReference>
<dbReference type="EMBL" id="KJ135004">
    <property type="protein sequence ID" value="AHN83418.1"/>
    <property type="molecule type" value="Genomic_DNA"/>
</dbReference>